<feature type="compositionally biased region" description="Polar residues" evidence="6">
    <location>
        <begin position="223"/>
        <end position="241"/>
    </location>
</feature>
<dbReference type="PROSITE" id="PS51999">
    <property type="entry name" value="ZF_GRF"/>
    <property type="match status" value="1"/>
</dbReference>
<keyword evidence="5" id="KW-0175">Coiled coil</keyword>
<reference evidence="8 9" key="1">
    <citation type="submission" date="2016-06" db="EMBL/GenBank/DDBJ databases">
        <title>Comparative genomics of the ectomycorrhizal sister species Rhizopogon vinicolor and Rhizopogon vesiculosus (Basidiomycota: Boletales) reveals a divergence of the mating type B locus.</title>
        <authorList>
            <consortium name="DOE Joint Genome Institute"/>
            <person name="Mujic A.B."/>
            <person name="Kuo A."/>
            <person name="Tritt A."/>
            <person name="Lipzen A."/>
            <person name="Chen C."/>
            <person name="Johnson J."/>
            <person name="Sharma A."/>
            <person name="Barry K."/>
            <person name="Grigoriev I.V."/>
            <person name="Spatafora J.W."/>
        </authorList>
    </citation>
    <scope>NUCLEOTIDE SEQUENCE [LARGE SCALE GENOMIC DNA]</scope>
    <source>
        <strain evidence="8 9">AM-OR11-026</strain>
    </source>
</reference>
<keyword evidence="2 4" id="KW-0863">Zinc-finger</keyword>
<organism evidence="8 9">
    <name type="scientific">Rhizopogon vinicolor AM-OR11-026</name>
    <dbReference type="NCBI Taxonomy" id="1314800"/>
    <lineage>
        <taxon>Eukaryota</taxon>
        <taxon>Fungi</taxon>
        <taxon>Dikarya</taxon>
        <taxon>Basidiomycota</taxon>
        <taxon>Agaricomycotina</taxon>
        <taxon>Agaricomycetes</taxon>
        <taxon>Agaricomycetidae</taxon>
        <taxon>Boletales</taxon>
        <taxon>Suillineae</taxon>
        <taxon>Rhizopogonaceae</taxon>
        <taxon>Rhizopogon</taxon>
    </lineage>
</organism>
<proteinExistence type="predicted"/>
<keyword evidence="1" id="KW-0479">Metal-binding</keyword>
<evidence type="ECO:0000256" key="4">
    <source>
        <dbReference type="PROSITE-ProRule" id="PRU01343"/>
    </source>
</evidence>
<feature type="coiled-coil region" evidence="5">
    <location>
        <begin position="331"/>
        <end position="362"/>
    </location>
</feature>
<protein>
    <recommendedName>
        <fullName evidence="7">GRF-type domain-containing protein</fullName>
    </recommendedName>
</protein>
<feature type="region of interest" description="Disordered" evidence="6">
    <location>
        <begin position="69"/>
        <end position="279"/>
    </location>
</feature>
<evidence type="ECO:0000256" key="3">
    <source>
        <dbReference type="ARBA" id="ARBA00022833"/>
    </source>
</evidence>
<feature type="compositionally biased region" description="Polar residues" evidence="6">
    <location>
        <begin position="120"/>
        <end position="130"/>
    </location>
</feature>
<dbReference type="Proteomes" id="UP000092154">
    <property type="component" value="Unassembled WGS sequence"/>
</dbReference>
<keyword evidence="9" id="KW-1185">Reference proteome</keyword>
<dbReference type="AlphaFoldDB" id="A0A1B7N6B7"/>
<evidence type="ECO:0000313" key="9">
    <source>
        <dbReference type="Proteomes" id="UP000092154"/>
    </source>
</evidence>
<feature type="compositionally biased region" description="Basic and acidic residues" evidence="6">
    <location>
        <begin position="243"/>
        <end position="254"/>
    </location>
</feature>
<dbReference type="InParanoid" id="A0A1B7N6B7"/>
<dbReference type="STRING" id="1314800.A0A1B7N6B7"/>
<dbReference type="InterPro" id="IPR010666">
    <property type="entry name" value="Znf_GRF"/>
</dbReference>
<evidence type="ECO:0000256" key="6">
    <source>
        <dbReference type="SAM" id="MobiDB-lite"/>
    </source>
</evidence>
<dbReference type="GO" id="GO:0008270">
    <property type="term" value="F:zinc ion binding"/>
    <property type="evidence" value="ECO:0007669"/>
    <property type="project" value="UniProtKB-KW"/>
</dbReference>
<evidence type="ECO:0000259" key="7">
    <source>
        <dbReference type="PROSITE" id="PS51999"/>
    </source>
</evidence>
<dbReference type="EMBL" id="KV448214">
    <property type="protein sequence ID" value="OAX40373.1"/>
    <property type="molecule type" value="Genomic_DNA"/>
</dbReference>
<gene>
    <name evidence="8" type="ORF">K503DRAFT_622524</name>
</gene>
<evidence type="ECO:0000256" key="2">
    <source>
        <dbReference type="ARBA" id="ARBA00022771"/>
    </source>
</evidence>
<sequence>MSSSQPFTQSTSPIDEHGVVRCRHGEAAVKKLSLTSNNFNREFYTCSRYNQSEKCGFFYWENDPIFHQGNASVSPPAPPPSMSSPTQRQRATTARRMETPQKSPNKRLAEIEAALGEQAPSISQRSNLQQDAAPENGRTHSFLFGSSTQSSETSTDVDWEDTLPDVSGAEPSSSSTSPDYGTGISDFRTPKKPRISPVEPLSDIQAPQNLLMTPPQTAHRRAGTSSSQGTSRTEFPSTPTRNKGKERADHRWEQSIEDETAAPTAGLIVPGSSDSGSNAVRCASPNPFLDDNTIAERISSHLEALSVLQAAPYIRKLERKYNALNLSNKTKARYIEEISAAKKELENEIAQLRQQNTDLQERLQR</sequence>
<feature type="compositionally biased region" description="Polar residues" evidence="6">
    <location>
        <begin position="205"/>
        <end position="216"/>
    </location>
</feature>
<feature type="compositionally biased region" description="Low complexity" evidence="6">
    <location>
        <begin position="83"/>
        <end position="94"/>
    </location>
</feature>
<evidence type="ECO:0000256" key="1">
    <source>
        <dbReference type="ARBA" id="ARBA00022723"/>
    </source>
</evidence>
<feature type="compositionally biased region" description="Polar residues" evidence="6">
    <location>
        <begin position="144"/>
        <end position="154"/>
    </location>
</feature>
<keyword evidence="3" id="KW-0862">Zinc</keyword>
<evidence type="ECO:0000313" key="8">
    <source>
        <dbReference type="EMBL" id="OAX40373.1"/>
    </source>
</evidence>
<evidence type="ECO:0000256" key="5">
    <source>
        <dbReference type="SAM" id="Coils"/>
    </source>
</evidence>
<dbReference type="OrthoDB" id="5418639at2759"/>
<feature type="domain" description="GRF-type" evidence="7">
    <location>
        <begin position="22"/>
        <end position="64"/>
    </location>
</feature>
<dbReference type="Pfam" id="PF06839">
    <property type="entry name" value="Zn_ribbon_GRF"/>
    <property type="match status" value="1"/>
</dbReference>
<accession>A0A1B7N6B7</accession>
<name>A0A1B7N6B7_9AGAM</name>